<dbReference type="PANTHER" id="PTHR43133">
    <property type="entry name" value="RNA POLYMERASE ECF-TYPE SIGMA FACTO"/>
    <property type="match status" value="1"/>
</dbReference>
<dbReference type="NCBIfam" id="TIGR02937">
    <property type="entry name" value="sigma70-ECF"/>
    <property type="match status" value="1"/>
</dbReference>
<proteinExistence type="inferred from homology"/>
<dbReference type="GO" id="GO:0016987">
    <property type="term" value="F:sigma factor activity"/>
    <property type="evidence" value="ECO:0007669"/>
    <property type="project" value="UniProtKB-KW"/>
</dbReference>
<dbReference type="AlphaFoldDB" id="F4QPB7"/>
<dbReference type="PANTHER" id="PTHR43133:SF63">
    <property type="entry name" value="RNA POLYMERASE SIGMA FACTOR FECI-RELATED"/>
    <property type="match status" value="1"/>
</dbReference>
<keyword evidence="2" id="KW-0805">Transcription regulation</keyword>
<feature type="region of interest" description="Disordered" evidence="5">
    <location>
        <begin position="178"/>
        <end position="206"/>
    </location>
</feature>
<dbReference type="InterPro" id="IPR039425">
    <property type="entry name" value="RNA_pol_sigma-70-like"/>
</dbReference>
<evidence type="ECO:0000256" key="4">
    <source>
        <dbReference type="ARBA" id="ARBA00023163"/>
    </source>
</evidence>
<dbReference type="SUPFAM" id="SSF88946">
    <property type="entry name" value="Sigma2 domain of RNA polymerase sigma factors"/>
    <property type="match status" value="1"/>
</dbReference>
<keyword evidence="4" id="KW-0804">Transcription</keyword>
<organism evidence="8 9">
    <name type="scientific">Asticcacaulis biprosthecium C19</name>
    <dbReference type="NCBI Taxonomy" id="715226"/>
    <lineage>
        <taxon>Bacteria</taxon>
        <taxon>Pseudomonadati</taxon>
        <taxon>Pseudomonadota</taxon>
        <taxon>Alphaproteobacteria</taxon>
        <taxon>Caulobacterales</taxon>
        <taxon>Caulobacteraceae</taxon>
        <taxon>Asticcacaulis</taxon>
    </lineage>
</organism>
<dbReference type="InterPro" id="IPR007627">
    <property type="entry name" value="RNA_pol_sigma70_r2"/>
</dbReference>
<dbReference type="GO" id="GO:0006352">
    <property type="term" value="P:DNA-templated transcription initiation"/>
    <property type="evidence" value="ECO:0007669"/>
    <property type="project" value="InterPro"/>
</dbReference>
<dbReference type="SUPFAM" id="SSF88659">
    <property type="entry name" value="Sigma3 and sigma4 domains of RNA polymerase sigma factors"/>
    <property type="match status" value="1"/>
</dbReference>
<reference evidence="9" key="1">
    <citation type="submission" date="2011-03" db="EMBL/GenBank/DDBJ databases">
        <title>Draft genome sequence of Brevundimonas diminuta.</title>
        <authorList>
            <person name="Brown P.J.B."/>
            <person name="Buechlein A."/>
            <person name="Hemmerich C."/>
            <person name="Brun Y.V."/>
        </authorList>
    </citation>
    <scope>NUCLEOTIDE SEQUENCE [LARGE SCALE GENOMIC DNA]</scope>
    <source>
        <strain evidence="9">C19</strain>
    </source>
</reference>
<dbReference type="HOGENOM" id="CLU_047691_12_2_5"/>
<dbReference type="Pfam" id="PF08281">
    <property type="entry name" value="Sigma70_r4_2"/>
    <property type="match status" value="1"/>
</dbReference>
<feature type="compositionally biased region" description="Basic and acidic residues" evidence="5">
    <location>
        <begin position="196"/>
        <end position="206"/>
    </location>
</feature>
<evidence type="ECO:0000256" key="2">
    <source>
        <dbReference type="ARBA" id="ARBA00023015"/>
    </source>
</evidence>
<feature type="domain" description="RNA polymerase sigma factor 70 region 4 type 2" evidence="7">
    <location>
        <begin position="112"/>
        <end position="161"/>
    </location>
</feature>
<accession>F4QPB7</accession>
<protein>
    <submittedName>
        <fullName evidence="8">RNA polymerase sigma factor, sigma-70 family protein</fullName>
    </submittedName>
</protein>
<evidence type="ECO:0000256" key="1">
    <source>
        <dbReference type="ARBA" id="ARBA00010641"/>
    </source>
</evidence>
<dbReference type="Proteomes" id="UP000006512">
    <property type="component" value="Unassembled WGS sequence"/>
</dbReference>
<dbReference type="InterPro" id="IPR013324">
    <property type="entry name" value="RNA_pol_sigma_r3/r4-like"/>
</dbReference>
<dbReference type="STRING" id="715226.ABI_25900"/>
<dbReference type="InterPro" id="IPR013325">
    <property type="entry name" value="RNA_pol_sigma_r2"/>
</dbReference>
<sequence length="206" mass="23246">MRVSDERTLWLSRHVLQHEPALRAWLSHRRIHGLDIDDIVQETYARLITVDDVSNIINVRNYMFQTAWSVLVSHVRRSKIVSFQTVNDLDQLGTMADACSPEDQVIGRDELHRLAQAIAGLPGKIRDVFVLRRVNGLSQRDVARQLGLSESTVEKHMSRGINLLMTLISHSGNDTARASKAWGSKLHKGHAQGARKRAETSDGERD</sequence>
<evidence type="ECO:0000259" key="7">
    <source>
        <dbReference type="Pfam" id="PF08281"/>
    </source>
</evidence>
<dbReference type="Gene3D" id="1.10.10.10">
    <property type="entry name" value="Winged helix-like DNA-binding domain superfamily/Winged helix DNA-binding domain"/>
    <property type="match status" value="1"/>
</dbReference>
<keyword evidence="3" id="KW-0731">Sigma factor</keyword>
<comment type="similarity">
    <text evidence="1">Belongs to the sigma-70 factor family. ECF subfamily.</text>
</comment>
<gene>
    <name evidence="8" type="ORF">ABI_25900</name>
</gene>
<dbReference type="InterPro" id="IPR036388">
    <property type="entry name" value="WH-like_DNA-bd_sf"/>
</dbReference>
<dbReference type="OrthoDB" id="7268940at2"/>
<dbReference type="CDD" id="cd06171">
    <property type="entry name" value="Sigma70_r4"/>
    <property type="match status" value="1"/>
</dbReference>
<evidence type="ECO:0000313" key="9">
    <source>
        <dbReference type="Proteomes" id="UP000006512"/>
    </source>
</evidence>
<dbReference type="RefSeq" id="WP_006273369.1">
    <property type="nucleotide sequence ID" value="NZ_GL883078.1"/>
</dbReference>
<evidence type="ECO:0000313" key="8">
    <source>
        <dbReference type="EMBL" id="EGF91175.1"/>
    </source>
</evidence>
<keyword evidence="9" id="KW-1185">Reference proteome</keyword>
<dbReference type="eggNOG" id="COG1595">
    <property type="taxonomic scope" value="Bacteria"/>
</dbReference>
<evidence type="ECO:0000259" key="6">
    <source>
        <dbReference type="Pfam" id="PF04542"/>
    </source>
</evidence>
<feature type="domain" description="RNA polymerase sigma-70 region 2" evidence="6">
    <location>
        <begin position="15"/>
        <end position="78"/>
    </location>
</feature>
<feature type="compositionally biased region" description="Basic residues" evidence="5">
    <location>
        <begin position="185"/>
        <end position="195"/>
    </location>
</feature>
<dbReference type="Gene3D" id="1.10.1740.10">
    <property type="match status" value="1"/>
</dbReference>
<name>F4QPB7_9CAUL</name>
<dbReference type="GO" id="GO:0003677">
    <property type="term" value="F:DNA binding"/>
    <property type="evidence" value="ECO:0007669"/>
    <property type="project" value="InterPro"/>
</dbReference>
<dbReference type="InterPro" id="IPR013249">
    <property type="entry name" value="RNA_pol_sigma70_r4_t2"/>
</dbReference>
<evidence type="ECO:0000256" key="3">
    <source>
        <dbReference type="ARBA" id="ARBA00023082"/>
    </source>
</evidence>
<dbReference type="Pfam" id="PF04542">
    <property type="entry name" value="Sigma70_r2"/>
    <property type="match status" value="1"/>
</dbReference>
<evidence type="ECO:0000256" key="5">
    <source>
        <dbReference type="SAM" id="MobiDB-lite"/>
    </source>
</evidence>
<dbReference type="EMBL" id="GL883078">
    <property type="protein sequence ID" value="EGF91175.1"/>
    <property type="molecule type" value="Genomic_DNA"/>
</dbReference>
<dbReference type="InterPro" id="IPR014284">
    <property type="entry name" value="RNA_pol_sigma-70_dom"/>
</dbReference>